<dbReference type="RefSeq" id="WP_136902263.1">
    <property type="nucleotide sequence ID" value="NZ_SUME01000006.1"/>
</dbReference>
<feature type="domain" description="Glycosyl transferase family 1" evidence="1">
    <location>
        <begin position="175"/>
        <end position="347"/>
    </location>
</feature>
<name>A0A4U0NX97_9SPHI</name>
<comment type="caution">
    <text evidence="2">The sequence shown here is derived from an EMBL/GenBank/DDBJ whole genome shotgun (WGS) entry which is preliminary data.</text>
</comment>
<gene>
    <name evidence="2" type="ORF">FAZ15_15685</name>
</gene>
<keyword evidence="3" id="KW-1185">Reference proteome</keyword>
<dbReference type="EMBL" id="SUME01000006">
    <property type="protein sequence ID" value="TJZ54904.1"/>
    <property type="molecule type" value="Genomic_DNA"/>
</dbReference>
<evidence type="ECO:0000259" key="1">
    <source>
        <dbReference type="Pfam" id="PF00534"/>
    </source>
</evidence>
<dbReference type="Pfam" id="PF00534">
    <property type="entry name" value="Glycos_transf_1"/>
    <property type="match status" value="1"/>
</dbReference>
<dbReference type="OrthoDB" id="9765330at2"/>
<dbReference type="CDD" id="cd03822">
    <property type="entry name" value="GT4_mannosyltransferase-like"/>
    <property type="match status" value="1"/>
</dbReference>
<reference evidence="2 3" key="1">
    <citation type="submission" date="2019-04" db="EMBL/GenBank/DDBJ databases">
        <title>Sphingobacterium olei sp. nov., isolated from oil-contaminated soil.</title>
        <authorList>
            <person name="Liu B."/>
        </authorList>
    </citation>
    <scope>NUCLEOTIDE SEQUENCE [LARGE SCALE GENOMIC DNA]</scope>
    <source>
        <strain evidence="2 3">HAL-9</strain>
    </source>
</reference>
<sequence>MRIAIIGTYPPRQCGIATFTHDLYHAITFHSNYPHGIIAITDGTEQGFPDEVVFTIKQAEKSSYLDAAKFINSHFDICLVQHEYGIFGGNSGEYILSLLENLTIPVTATLHTVLQHPSHVEYTILRKLAHFSSHLIVMTDTAIEMLQHVFQIDTAMVSMIPHGVPQFDFNQFEAKRNLGLLGKKVMLTFGFLGKNKGIETAIDALTEVEDDDILYIVLGTTHPNVVKHEGEAYRDILQQKVRELQLEEKVIFINSFASEELLIQYLTACDIYVTPYPHENQISSGTLSFAVGAGAAVISTPYWYAKDLLQEERGLLFDFNDAHGLANLINRLTGDHQELTRYRNNAASYGQQTSWNKIGKKYLESLKEIVDRMPEKLISLDPSDSNRITEFTTVNTKRLSS</sequence>
<accession>A0A4U0NX97</accession>
<dbReference type="Proteomes" id="UP000306808">
    <property type="component" value="Unassembled WGS sequence"/>
</dbReference>
<organism evidence="2 3">
    <name type="scientific">Sphingobacterium olei</name>
    <dbReference type="NCBI Taxonomy" id="2571155"/>
    <lineage>
        <taxon>Bacteria</taxon>
        <taxon>Pseudomonadati</taxon>
        <taxon>Bacteroidota</taxon>
        <taxon>Sphingobacteriia</taxon>
        <taxon>Sphingobacteriales</taxon>
        <taxon>Sphingobacteriaceae</taxon>
        <taxon>Sphingobacterium</taxon>
    </lineage>
</organism>
<evidence type="ECO:0000313" key="2">
    <source>
        <dbReference type="EMBL" id="TJZ54904.1"/>
    </source>
</evidence>
<dbReference type="AlphaFoldDB" id="A0A4U0NX97"/>
<evidence type="ECO:0000313" key="3">
    <source>
        <dbReference type="Proteomes" id="UP000306808"/>
    </source>
</evidence>
<protein>
    <submittedName>
        <fullName evidence="2">Glycosyltransferase</fullName>
    </submittedName>
</protein>
<dbReference type="PANTHER" id="PTHR12526:SF572">
    <property type="entry name" value="BLL5144 PROTEIN"/>
    <property type="match status" value="1"/>
</dbReference>
<dbReference type="InterPro" id="IPR001296">
    <property type="entry name" value="Glyco_trans_1"/>
</dbReference>
<dbReference type="Gene3D" id="3.40.50.2000">
    <property type="entry name" value="Glycogen Phosphorylase B"/>
    <property type="match status" value="2"/>
</dbReference>
<proteinExistence type="predicted"/>
<keyword evidence="2" id="KW-0808">Transferase</keyword>
<dbReference type="SUPFAM" id="SSF53756">
    <property type="entry name" value="UDP-Glycosyltransferase/glycogen phosphorylase"/>
    <property type="match status" value="1"/>
</dbReference>
<dbReference type="GO" id="GO:0016757">
    <property type="term" value="F:glycosyltransferase activity"/>
    <property type="evidence" value="ECO:0007669"/>
    <property type="project" value="InterPro"/>
</dbReference>
<dbReference type="PANTHER" id="PTHR12526">
    <property type="entry name" value="GLYCOSYLTRANSFERASE"/>
    <property type="match status" value="1"/>
</dbReference>